<dbReference type="PANTHER" id="PTHR34070:SF1">
    <property type="entry name" value="DNA ALKYLATION REPAIR PROTEIN"/>
    <property type="match status" value="1"/>
</dbReference>
<gene>
    <name evidence="1" type="ORF">JZ786_22400</name>
</gene>
<name>A0A9X7W0L2_9BACL</name>
<accession>A0A9X7W0L2</accession>
<evidence type="ECO:0000313" key="2">
    <source>
        <dbReference type="Proteomes" id="UP000663505"/>
    </source>
</evidence>
<dbReference type="SUPFAM" id="SSF48371">
    <property type="entry name" value="ARM repeat"/>
    <property type="match status" value="1"/>
</dbReference>
<dbReference type="CDD" id="cd07064">
    <property type="entry name" value="AlkD_like_1"/>
    <property type="match status" value="1"/>
</dbReference>
<dbReference type="Gene3D" id="1.25.10.90">
    <property type="match status" value="1"/>
</dbReference>
<protein>
    <submittedName>
        <fullName evidence="1">DNA alkylation repair protein</fullName>
    </submittedName>
</protein>
<dbReference type="InterPro" id="IPR014825">
    <property type="entry name" value="DNA_alkylation"/>
</dbReference>
<dbReference type="KEGG" id="afx:JZ786_22400"/>
<evidence type="ECO:0000313" key="1">
    <source>
        <dbReference type="EMBL" id="QSO47123.1"/>
    </source>
</evidence>
<organism evidence="1 2">
    <name type="scientific">Alicyclobacillus mengziensis</name>
    <dbReference type="NCBI Taxonomy" id="2931921"/>
    <lineage>
        <taxon>Bacteria</taxon>
        <taxon>Bacillati</taxon>
        <taxon>Bacillota</taxon>
        <taxon>Bacilli</taxon>
        <taxon>Bacillales</taxon>
        <taxon>Alicyclobacillaceae</taxon>
        <taxon>Alicyclobacillus</taxon>
    </lineage>
</organism>
<dbReference type="Proteomes" id="UP000663505">
    <property type="component" value="Chromosome"/>
</dbReference>
<dbReference type="EMBL" id="CP071182">
    <property type="protein sequence ID" value="QSO47123.1"/>
    <property type="molecule type" value="Genomic_DNA"/>
</dbReference>
<dbReference type="PANTHER" id="PTHR34070">
    <property type="entry name" value="ARMADILLO-TYPE FOLD"/>
    <property type="match status" value="1"/>
</dbReference>
<dbReference type="AlphaFoldDB" id="A0A9X7W0L2"/>
<keyword evidence="2" id="KW-1185">Reference proteome</keyword>
<reference evidence="1 2" key="1">
    <citation type="submission" date="2021-02" db="EMBL/GenBank/DDBJ databases">
        <title>Alicyclobacillus curvatus sp. nov. and Alicyclobacillus mengziensis sp. nov., two acidophilic bacteria isolated from acid mine drainage.</title>
        <authorList>
            <person name="Huang Y."/>
        </authorList>
    </citation>
    <scope>NUCLEOTIDE SEQUENCE [LARGE SCALE GENOMIC DNA]</scope>
    <source>
        <strain evidence="1 2">S30H14</strain>
    </source>
</reference>
<dbReference type="InterPro" id="IPR016024">
    <property type="entry name" value="ARM-type_fold"/>
</dbReference>
<sequence>MRDGKTYIEKVIGRLAPHADEAAAESMQKYMKNKFQFLGLRAPQLQVLTKELLREIGLPDKALLEPVIQELWDLPEREYQYVGVSLLSSSAPDFTESDITLLEYSITHKPWWDTLDVVAKHPVGTYFAKFPNSLEARLDKWLSSNDMWLQRSAILFQLGWKDRTREDVLYNAIETCATSKEFFIRKAIGWALREYSKTNPESVELFVRNHPELSGLSQREALKVIHRNRMAFANNTSTTRY</sequence>
<dbReference type="RefSeq" id="WP_206656484.1">
    <property type="nucleotide sequence ID" value="NZ_CP071182.1"/>
</dbReference>
<dbReference type="Pfam" id="PF08713">
    <property type="entry name" value="DNA_alkylation"/>
    <property type="match status" value="1"/>
</dbReference>
<proteinExistence type="predicted"/>